<comment type="similarity">
    <text evidence="2">Belongs to the major facilitator superfamily. Metabolite:H+ Symporter (MHS) family (TC 2.A.1.6) family.</text>
</comment>
<feature type="transmembrane region" description="Helical" evidence="11">
    <location>
        <begin position="248"/>
        <end position="271"/>
    </location>
</feature>
<dbReference type="Proteomes" id="UP000431744">
    <property type="component" value="Unassembled WGS sequence"/>
</dbReference>
<evidence type="ECO:0000256" key="11">
    <source>
        <dbReference type="SAM" id="Phobius"/>
    </source>
</evidence>
<comment type="caution">
    <text evidence="13">The sequence shown here is derived from an EMBL/GenBank/DDBJ whole genome shotgun (WGS) entry which is preliminary data.</text>
</comment>
<comment type="subcellular location">
    <subcellularLocation>
        <location evidence="1">Cell membrane</location>
        <topology evidence="1">Multi-pass membrane protein</topology>
    </subcellularLocation>
</comment>
<feature type="transmembrane region" description="Helical" evidence="11">
    <location>
        <begin position="60"/>
        <end position="82"/>
    </location>
</feature>
<dbReference type="AlphaFoldDB" id="A0A6H9WHD6"/>
<feature type="transmembrane region" description="Helical" evidence="11">
    <location>
        <begin position="94"/>
        <end position="112"/>
    </location>
</feature>
<keyword evidence="8 11" id="KW-0472">Membrane</keyword>
<dbReference type="InterPro" id="IPR011701">
    <property type="entry name" value="MFS"/>
</dbReference>
<dbReference type="PANTHER" id="PTHR43045">
    <property type="entry name" value="SHIKIMATE TRANSPORTER"/>
    <property type="match status" value="1"/>
</dbReference>
<dbReference type="PROSITE" id="PS00216">
    <property type="entry name" value="SUGAR_TRANSPORT_1"/>
    <property type="match status" value="1"/>
</dbReference>
<dbReference type="FunFam" id="1.20.1250.20:FF:000001">
    <property type="entry name" value="Dicarboxylate MFS transporter"/>
    <property type="match status" value="1"/>
</dbReference>
<gene>
    <name evidence="13" type="ORF">F8O04_09150</name>
</gene>
<dbReference type="InterPro" id="IPR036259">
    <property type="entry name" value="MFS_trans_sf"/>
</dbReference>
<feature type="transmembrane region" description="Helical" evidence="11">
    <location>
        <begin position="283"/>
        <end position="302"/>
    </location>
</feature>
<dbReference type="PANTHER" id="PTHR43045:SF1">
    <property type="entry name" value="SHIKIMATE TRANSPORTER"/>
    <property type="match status" value="1"/>
</dbReference>
<evidence type="ECO:0000256" key="9">
    <source>
        <dbReference type="ARBA" id="ARBA00037295"/>
    </source>
</evidence>
<feature type="domain" description="Major facilitator superfamily (MFS) profile" evidence="12">
    <location>
        <begin position="21"/>
        <end position="431"/>
    </location>
</feature>
<accession>A0A6H9WHD6</accession>
<evidence type="ECO:0000256" key="5">
    <source>
        <dbReference type="ARBA" id="ARBA00022692"/>
    </source>
</evidence>
<evidence type="ECO:0000256" key="8">
    <source>
        <dbReference type="ARBA" id="ARBA00023136"/>
    </source>
</evidence>
<proteinExistence type="inferred from homology"/>
<dbReference type="InterPro" id="IPR020846">
    <property type="entry name" value="MFS_dom"/>
</dbReference>
<feature type="transmembrane region" description="Helical" evidence="11">
    <location>
        <begin position="314"/>
        <end position="333"/>
    </location>
</feature>
<name>A0A6H9WHD6_9MICO</name>
<comment type="function">
    <text evidence="9">May be a proton symporter involved in the uptake of osmolytes such as proline and glycine betaine.</text>
</comment>
<dbReference type="Gene3D" id="1.20.1250.20">
    <property type="entry name" value="MFS general substrate transporter like domains"/>
    <property type="match status" value="2"/>
</dbReference>
<evidence type="ECO:0000256" key="4">
    <source>
        <dbReference type="ARBA" id="ARBA00022475"/>
    </source>
</evidence>
<feature type="transmembrane region" description="Helical" evidence="11">
    <location>
        <begin position="405"/>
        <end position="426"/>
    </location>
</feature>
<dbReference type="OrthoDB" id="8953821at2"/>
<feature type="transmembrane region" description="Helical" evidence="11">
    <location>
        <begin position="21"/>
        <end position="48"/>
    </location>
</feature>
<organism evidence="13 14">
    <name type="scientific">Pseudoclavibacter endophyticus</name>
    <dbReference type="NCBI Taxonomy" id="1778590"/>
    <lineage>
        <taxon>Bacteria</taxon>
        <taxon>Bacillati</taxon>
        <taxon>Actinomycetota</taxon>
        <taxon>Actinomycetes</taxon>
        <taxon>Micrococcales</taxon>
        <taxon>Microbacteriaceae</taxon>
        <taxon>Pseudoclavibacter</taxon>
    </lineage>
</organism>
<feature type="transmembrane region" description="Helical" evidence="11">
    <location>
        <begin position="118"/>
        <end position="138"/>
    </location>
</feature>
<dbReference type="InterPro" id="IPR005829">
    <property type="entry name" value="Sugar_transporter_CS"/>
</dbReference>
<protein>
    <recommendedName>
        <fullName evidence="10">Putative proline/betaine transporter</fullName>
    </recommendedName>
</protein>
<dbReference type="SUPFAM" id="SSF103473">
    <property type="entry name" value="MFS general substrate transporter"/>
    <property type="match status" value="1"/>
</dbReference>
<dbReference type="CDD" id="cd17369">
    <property type="entry name" value="MFS_ShiA_like"/>
    <property type="match status" value="1"/>
</dbReference>
<evidence type="ECO:0000256" key="2">
    <source>
        <dbReference type="ARBA" id="ARBA00008240"/>
    </source>
</evidence>
<keyword evidence="5 11" id="KW-0812">Transmembrane</keyword>
<sequence>MRRIDMSHEPPVVTRSMQRRVAFTSTLGTTIEWYDYFIYAAAAALVFAPQFFPSEDPVTGLLASFATFAVGFIARPIGGLVMGHFGDRVGRKSMLVLSVLLMGVGTVGIGLLPNYEAIGVLAPILLVFLRLVQGFGVGGEWGGAVLMTVEHAPRAKRTFYGSLVQMGVPLGIILSNLAFILVLNVIEPDAFAAWGWRLPFLVSALLVVVGLVIRLRVTESPTFAKLRDTQAVKRFPLLEMLARHWKPLILASFASIAAPALGYLVLVYMITYGTTQLELPQLTMLWLVVGGAAWWTIVIGLSAQLADKIGRKPVFAGGALLVIVTAFPFFWLVDTGSPGLILVAFLLATTAVGGMAGPQAALVASLFPSSVRYSGASTAYQVGSILGGAIAPLVATALLEWSGTSMSIATYMAVIGLVSFVAILFVRNGAMRSFDDDEVAVPAMTDARA</sequence>
<dbReference type="GO" id="GO:0005886">
    <property type="term" value="C:plasma membrane"/>
    <property type="evidence" value="ECO:0007669"/>
    <property type="project" value="UniProtKB-SubCell"/>
</dbReference>
<keyword evidence="4" id="KW-1003">Cell membrane</keyword>
<keyword evidence="14" id="KW-1185">Reference proteome</keyword>
<keyword evidence="3" id="KW-0813">Transport</keyword>
<reference evidence="13 14" key="1">
    <citation type="submission" date="2019-09" db="EMBL/GenBank/DDBJ databases">
        <title>Phylogeny of genus Pseudoclavibacter and closely related genus.</title>
        <authorList>
            <person name="Li Y."/>
        </authorList>
    </citation>
    <scope>NUCLEOTIDE SEQUENCE [LARGE SCALE GENOMIC DNA]</scope>
    <source>
        <strain evidence="13 14">EGI 60007</strain>
    </source>
</reference>
<feature type="transmembrane region" description="Helical" evidence="11">
    <location>
        <begin position="339"/>
        <end position="367"/>
    </location>
</feature>
<evidence type="ECO:0000256" key="3">
    <source>
        <dbReference type="ARBA" id="ARBA00022448"/>
    </source>
</evidence>
<dbReference type="Pfam" id="PF07690">
    <property type="entry name" value="MFS_1"/>
    <property type="match status" value="1"/>
</dbReference>
<keyword evidence="6" id="KW-0769">Symport</keyword>
<evidence type="ECO:0000256" key="1">
    <source>
        <dbReference type="ARBA" id="ARBA00004651"/>
    </source>
</evidence>
<dbReference type="EMBL" id="WBJY01000001">
    <property type="protein sequence ID" value="KAB1650332.1"/>
    <property type="molecule type" value="Genomic_DNA"/>
</dbReference>
<evidence type="ECO:0000256" key="10">
    <source>
        <dbReference type="ARBA" id="ARBA00039918"/>
    </source>
</evidence>
<keyword evidence="7 11" id="KW-1133">Transmembrane helix</keyword>
<evidence type="ECO:0000256" key="6">
    <source>
        <dbReference type="ARBA" id="ARBA00022847"/>
    </source>
</evidence>
<evidence type="ECO:0000313" key="13">
    <source>
        <dbReference type="EMBL" id="KAB1650332.1"/>
    </source>
</evidence>
<evidence type="ECO:0000259" key="12">
    <source>
        <dbReference type="PROSITE" id="PS50850"/>
    </source>
</evidence>
<dbReference type="PROSITE" id="PS50850">
    <property type="entry name" value="MFS"/>
    <property type="match status" value="1"/>
</dbReference>
<feature type="transmembrane region" description="Helical" evidence="11">
    <location>
        <begin position="198"/>
        <end position="217"/>
    </location>
</feature>
<evidence type="ECO:0000313" key="14">
    <source>
        <dbReference type="Proteomes" id="UP000431744"/>
    </source>
</evidence>
<evidence type="ECO:0000256" key="7">
    <source>
        <dbReference type="ARBA" id="ARBA00022989"/>
    </source>
</evidence>
<feature type="transmembrane region" description="Helical" evidence="11">
    <location>
        <begin position="379"/>
        <end position="399"/>
    </location>
</feature>
<feature type="transmembrane region" description="Helical" evidence="11">
    <location>
        <begin position="159"/>
        <end position="186"/>
    </location>
</feature>
<dbReference type="GO" id="GO:0015293">
    <property type="term" value="F:symporter activity"/>
    <property type="evidence" value="ECO:0007669"/>
    <property type="project" value="UniProtKB-KW"/>
</dbReference>